<organism evidence="8 9">
    <name type="scientific">Limulus polyphemus</name>
    <name type="common">Atlantic horseshoe crab</name>
    <dbReference type="NCBI Taxonomy" id="6850"/>
    <lineage>
        <taxon>Eukaryota</taxon>
        <taxon>Metazoa</taxon>
        <taxon>Ecdysozoa</taxon>
        <taxon>Arthropoda</taxon>
        <taxon>Chelicerata</taxon>
        <taxon>Merostomata</taxon>
        <taxon>Xiphosura</taxon>
        <taxon>Limulidae</taxon>
        <taxon>Limulus</taxon>
    </lineage>
</organism>
<accession>A0ABM1SY08</accession>
<dbReference type="InterPro" id="IPR000909">
    <property type="entry name" value="PLipase_C_PInositol-sp_X_dom"/>
</dbReference>
<evidence type="ECO:0000256" key="3">
    <source>
        <dbReference type="ARBA" id="ARBA00022842"/>
    </source>
</evidence>
<dbReference type="Proteomes" id="UP000694941">
    <property type="component" value="Unplaced"/>
</dbReference>
<proteinExistence type="predicted"/>
<keyword evidence="2" id="KW-0479">Metal-binding</keyword>
<dbReference type="SMART" id="SM00148">
    <property type="entry name" value="PLCXc"/>
    <property type="match status" value="1"/>
</dbReference>
<dbReference type="PANTHER" id="PTHR13593:SF103">
    <property type="entry name" value="RE10370P"/>
    <property type="match status" value="1"/>
</dbReference>
<name>A0ABM1SY08_LIMPO</name>
<feature type="signal peptide" evidence="6">
    <location>
        <begin position="1"/>
        <end position="30"/>
    </location>
</feature>
<comment type="catalytic activity">
    <reaction evidence="1">
        <text>an N-(acyl)-sphingosylphosphoethanolamine = an N-(acyl)-sphingosyl-1,3-cyclic phosphate + ethanolamine</text>
        <dbReference type="Rhea" id="RHEA:60648"/>
        <dbReference type="ChEBI" id="CHEBI:57603"/>
        <dbReference type="ChEBI" id="CHEBI:143891"/>
        <dbReference type="ChEBI" id="CHEBI:143892"/>
    </reaction>
</comment>
<dbReference type="PROSITE" id="PS50007">
    <property type="entry name" value="PIPLC_X_DOMAIN"/>
    <property type="match status" value="1"/>
</dbReference>
<keyword evidence="3" id="KW-0460">Magnesium</keyword>
<feature type="chain" id="PRO_5045023195" evidence="6">
    <location>
        <begin position="31"/>
        <end position="441"/>
    </location>
</feature>
<evidence type="ECO:0000259" key="7">
    <source>
        <dbReference type="SMART" id="SM00148"/>
    </source>
</evidence>
<dbReference type="Gene3D" id="3.20.20.190">
    <property type="entry name" value="Phosphatidylinositol (PI) phosphodiesterase"/>
    <property type="match status" value="1"/>
</dbReference>
<dbReference type="GeneID" id="106464987"/>
<evidence type="ECO:0000256" key="1">
    <source>
        <dbReference type="ARBA" id="ARBA00000110"/>
    </source>
</evidence>
<evidence type="ECO:0000256" key="4">
    <source>
        <dbReference type="ARBA" id="ARBA00023157"/>
    </source>
</evidence>
<evidence type="ECO:0000313" key="8">
    <source>
        <dbReference type="Proteomes" id="UP000694941"/>
    </source>
</evidence>
<evidence type="ECO:0000256" key="6">
    <source>
        <dbReference type="SAM" id="SignalP"/>
    </source>
</evidence>
<dbReference type="InterPro" id="IPR051057">
    <property type="entry name" value="PI-PLC_domain"/>
</dbReference>
<dbReference type="SUPFAM" id="SSF51695">
    <property type="entry name" value="PLC-like phosphodiesterases"/>
    <property type="match status" value="1"/>
</dbReference>
<evidence type="ECO:0000256" key="5">
    <source>
        <dbReference type="ARBA" id="ARBA00023239"/>
    </source>
</evidence>
<keyword evidence="5" id="KW-0456">Lyase</keyword>
<evidence type="ECO:0000313" key="9">
    <source>
        <dbReference type="RefSeq" id="XP_022248514.1"/>
    </source>
</evidence>
<keyword evidence="8" id="KW-1185">Reference proteome</keyword>
<keyword evidence="4" id="KW-1015">Disulfide bond</keyword>
<feature type="domain" description="Phosphatidylinositol-specific phospholipase C X" evidence="7">
    <location>
        <begin position="179"/>
        <end position="326"/>
    </location>
</feature>
<sequence>MENITSAFSAILSSLLLMASLQCTIRCSFAEDAWTRPFRFSDCNSRFDGQMKTFLTVSSLVSPLPSGYKERFLELNWYGDLPQYDDQVALFDYDPATEVGRPLEAVRPSWLLSNFYRTNFQLPYFNFTEDNLTSECLGFWAGYFRARRLISSSCIKAEPFWMQANNKMLKGLRFRDLMIPGTHDSGSYRRYPGNKKDNIITRYKYDQEESVFNQLAYGIRYLDVRVGYYPRTKQKFWINHDFFRTRNSLSMVLDDVKRFLDITSEIIILDFHRFPFGFRHEPEAHQHLIEILLYNFKPYLIPRYYGRDVTLGFLWRTNKRLLIAYNHKMKPRNNYLWPGIQQMWGDRQSVSDLKSYFDNLFSQSLPKRLWSSMAKLTPTIFTILINPTKGLRGLADDVNRNVTRWFRDLWWKRSNIIATDYFLGNDIINVAIRSNRKRVLC</sequence>
<keyword evidence="6" id="KW-0732">Signal</keyword>
<dbReference type="InterPro" id="IPR017946">
    <property type="entry name" value="PLC-like_Pdiesterase_TIM-brl"/>
</dbReference>
<evidence type="ECO:0000256" key="2">
    <source>
        <dbReference type="ARBA" id="ARBA00022723"/>
    </source>
</evidence>
<dbReference type="PANTHER" id="PTHR13593">
    <property type="match status" value="1"/>
</dbReference>
<reference evidence="9 10" key="1">
    <citation type="submission" date="2025-05" db="UniProtKB">
        <authorList>
            <consortium name="RefSeq"/>
        </authorList>
    </citation>
    <scope>IDENTIFICATION</scope>
    <source>
        <tissue evidence="9 10">Muscle</tissue>
    </source>
</reference>
<gene>
    <name evidence="9 10" type="primary">LOC106464987</name>
</gene>
<protein>
    <submittedName>
        <fullName evidence="9 10">PI-PLC X domain-containing protein 3-like</fullName>
    </submittedName>
</protein>
<dbReference type="RefSeq" id="XP_022248514.1">
    <property type="nucleotide sequence ID" value="XM_022392806.1"/>
</dbReference>
<dbReference type="RefSeq" id="XP_022248515.1">
    <property type="nucleotide sequence ID" value="XM_022392807.1"/>
</dbReference>
<evidence type="ECO:0000313" key="10">
    <source>
        <dbReference type="RefSeq" id="XP_022248515.1"/>
    </source>
</evidence>